<evidence type="ECO:0000313" key="8">
    <source>
        <dbReference type="Proteomes" id="UP001578633"/>
    </source>
</evidence>
<evidence type="ECO:0000256" key="1">
    <source>
        <dbReference type="ARBA" id="ARBA00004604"/>
    </source>
</evidence>
<feature type="region of interest" description="Disordered" evidence="6">
    <location>
        <begin position="335"/>
        <end position="433"/>
    </location>
</feature>
<feature type="compositionally biased region" description="Basic and acidic residues" evidence="6">
    <location>
        <begin position="360"/>
        <end position="371"/>
    </location>
</feature>
<gene>
    <name evidence="7" type="ORF">ACET3X_004590</name>
</gene>
<evidence type="ECO:0000256" key="4">
    <source>
        <dbReference type="ARBA" id="ARBA00023054"/>
    </source>
</evidence>
<evidence type="ECO:0008006" key="9">
    <source>
        <dbReference type="Google" id="ProtNLM"/>
    </source>
</evidence>
<comment type="subcellular location">
    <subcellularLocation>
        <location evidence="1">Nucleus</location>
        <location evidence="1">Nucleolus</location>
    </subcellularLocation>
</comment>
<protein>
    <recommendedName>
        <fullName evidence="9">Ebp2-domain-containing protein</fullName>
    </recommendedName>
</protein>
<keyword evidence="8" id="KW-1185">Reference proteome</keyword>
<feature type="region of interest" description="Disordered" evidence="6">
    <location>
        <begin position="1"/>
        <end position="186"/>
    </location>
</feature>
<comment type="similarity">
    <text evidence="2">Belongs to the EBP2 family.</text>
</comment>
<keyword evidence="4" id="KW-0175">Coiled coil</keyword>
<dbReference type="Pfam" id="PF05890">
    <property type="entry name" value="Ebp2"/>
    <property type="match status" value="1"/>
</dbReference>
<proteinExistence type="inferred from homology"/>
<feature type="compositionally biased region" description="Basic residues" evidence="6">
    <location>
        <begin position="423"/>
        <end position="433"/>
    </location>
</feature>
<dbReference type="InterPro" id="IPR008610">
    <property type="entry name" value="Ebp2"/>
</dbReference>
<feature type="compositionally biased region" description="Acidic residues" evidence="6">
    <location>
        <begin position="125"/>
        <end position="169"/>
    </location>
</feature>
<dbReference type="RefSeq" id="XP_069308568.1">
    <property type="nucleotide sequence ID" value="XM_069450812.1"/>
</dbReference>
<keyword evidence="5" id="KW-0539">Nucleus</keyword>
<evidence type="ECO:0000256" key="2">
    <source>
        <dbReference type="ARBA" id="ARBA00007336"/>
    </source>
</evidence>
<feature type="compositionally biased region" description="Basic and acidic residues" evidence="6">
    <location>
        <begin position="112"/>
        <end position="124"/>
    </location>
</feature>
<dbReference type="PANTHER" id="PTHR13028:SF0">
    <property type="entry name" value="RRNA-PROCESSING PROTEIN EBP2-RELATED"/>
    <property type="match status" value="1"/>
</dbReference>
<keyword evidence="3" id="KW-0690">Ribosome biogenesis</keyword>
<evidence type="ECO:0000256" key="6">
    <source>
        <dbReference type="SAM" id="MobiDB-lite"/>
    </source>
</evidence>
<sequence length="433" mass="47986">MAKSKLKAALDNYQGRNIKLEKQRKHEKQAHKQKEKRKAEKAEENGDEDAEEGGVPVPLDEVEVKVNGKTKNSKKDKKTDAKPAKAAPAVKEPEWETDEEDDDDASDDDDATERPAIDLSHLDDSESDISSDEEELQAEDAADEAAAEAEDAEDDDEEDEEDEDEDDIALSDLDSIASEDKGDIIPHQRLTINNTAALTAALTRIQLPYSKLAFSEYQSVTTDEPVEIADVEDDLNRELAFYKQCLSGVKDARKKLKKEGVPFSRPADYFAEMVKSDEHMGKIKQKLIDAAAGKKAAAEARKQRDLKKFGKQVQVAKLQERAKEKKDTIEKIQTLKRKRQGADITATNEEDLFDVAATAEDPKDKRGRGADGKAFNKRAKKDSKYGFGGKKRHAKSNTAESSADGSGFSARRMKGKPSGASKRPGKDKRAKRH</sequence>
<dbReference type="Proteomes" id="UP001578633">
    <property type="component" value="Chromosome 3"/>
</dbReference>
<name>A0ABR3UQ77_9PLEO</name>
<accession>A0ABR3UQ77</accession>
<dbReference type="GeneID" id="96084912"/>
<dbReference type="PANTHER" id="PTHR13028">
    <property type="entry name" value="RRNA PROCESSING PROTEIN EBNA1-BINDING PROTEIN-RELATED"/>
    <property type="match status" value="1"/>
</dbReference>
<evidence type="ECO:0000256" key="5">
    <source>
        <dbReference type="ARBA" id="ARBA00023242"/>
    </source>
</evidence>
<evidence type="ECO:0000313" key="7">
    <source>
        <dbReference type="EMBL" id="KAL1797984.1"/>
    </source>
</evidence>
<feature type="compositionally biased region" description="Acidic residues" evidence="6">
    <location>
        <begin position="95"/>
        <end position="111"/>
    </location>
</feature>
<comment type="caution">
    <text evidence="7">The sequence shown here is derived from an EMBL/GenBank/DDBJ whole genome shotgun (WGS) entry which is preliminary data.</text>
</comment>
<organism evidence="7 8">
    <name type="scientific">Alternaria dauci</name>
    <dbReference type="NCBI Taxonomy" id="48095"/>
    <lineage>
        <taxon>Eukaryota</taxon>
        <taxon>Fungi</taxon>
        <taxon>Dikarya</taxon>
        <taxon>Ascomycota</taxon>
        <taxon>Pezizomycotina</taxon>
        <taxon>Dothideomycetes</taxon>
        <taxon>Pleosporomycetidae</taxon>
        <taxon>Pleosporales</taxon>
        <taxon>Pleosporineae</taxon>
        <taxon>Pleosporaceae</taxon>
        <taxon>Alternaria</taxon>
        <taxon>Alternaria sect. Porri</taxon>
    </lineage>
</organism>
<dbReference type="EMBL" id="JBHGVX010000003">
    <property type="protein sequence ID" value="KAL1797984.1"/>
    <property type="molecule type" value="Genomic_DNA"/>
</dbReference>
<reference evidence="7 8" key="1">
    <citation type="submission" date="2024-09" db="EMBL/GenBank/DDBJ databases">
        <title>T2T genomes of carrot and Alternaria dauci and their utility for understanding host-pathogen interaction during carrot leaf blight disease.</title>
        <authorList>
            <person name="Liu W."/>
            <person name="Xu S."/>
            <person name="Ou C."/>
            <person name="Liu X."/>
            <person name="Zhuang F."/>
            <person name="Deng X.W."/>
        </authorList>
    </citation>
    <scope>NUCLEOTIDE SEQUENCE [LARGE SCALE GENOMIC DNA]</scope>
    <source>
        <strain evidence="7 8">A2016</strain>
    </source>
</reference>
<feature type="compositionally biased region" description="Basic residues" evidence="6">
    <location>
        <begin position="22"/>
        <end position="36"/>
    </location>
</feature>
<evidence type="ECO:0000256" key="3">
    <source>
        <dbReference type="ARBA" id="ARBA00022517"/>
    </source>
</evidence>